<sequence>MRQLKVLESFYGKIITCLFLGLFSMSCEKDEISTSHIEVADASLKSFNTVKITSTGMNFDAPDEIPSGWTTFTYMNKSDAPHFFILVKIPDDVTLEEYSLQVTNPFNSWLNTWRAGAPAEDHGISLWFFTKAYNTGGSGLIDAGESTVTSVNLEPGNYIIECYVKMPNGDFHSVAGMVDQMTVTEVESRSKEPKADISISIDEFGLHLEDEIRRPGQHTFSVDFAAGSDADVHLVKIEDPDAANREELKKWMHWANIIGFEKEGFMTPAPDGFSFLGGTQELKKGGRTYFQAVLKPGTYALVSEVSYYDSNGEILIDNYYKEFSVK</sequence>
<dbReference type="RefSeq" id="WP_097055828.1">
    <property type="nucleotide sequence ID" value="NZ_OCMF01000002.1"/>
</dbReference>
<protein>
    <submittedName>
        <fullName evidence="1">Uncharacterized protein</fullName>
    </submittedName>
</protein>
<name>A0A285X3U8_9FLAO</name>
<reference evidence="2" key="1">
    <citation type="submission" date="2017-09" db="EMBL/GenBank/DDBJ databases">
        <authorList>
            <person name="Varghese N."/>
            <person name="Submissions S."/>
        </authorList>
    </citation>
    <scope>NUCLEOTIDE SEQUENCE [LARGE SCALE GENOMIC DNA]</scope>
    <source>
        <strain evidence="2">CGMCC 1.12641</strain>
    </source>
</reference>
<dbReference type="Proteomes" id="UP000219193">
    <property type="component" value="Unassembled WGS sequence"/>
</dbReference>
<dbReference type="PROSITE" id="PS51257">
    <property type="entry name" value="PROKAR_LIPOPROTEIN"/>
    <property type="match status" value="1"/>
</dbReference>
<accession>A0A285X3U8</accession>
<dbReference type="EMBL" id="OCMF01000002">
    <property type="protein sequence ID" value="SOC80023.1"/>
    <property type="molecule type" value="Genomic_DNA"/>
</dbReference>
<evidence type="ECO:0000313" key="1">
    <source>
        <dbReference type="EMBL" id="SOC80023.1"/>
    </source>
</evidence>
<evidence type="ECO:0000313" key="2">
    <source>
        <dbReference type="Proteomes" id="UP000219193"/>
    </source>
</evidence>
<dbReference type="AlphaFoldDB" id="A0A285X3U8"/>
<keyword evidence="2" id="KW-1185">Reference proteome</keyword>
<dbReference type="OrthoDB" id="1437689at2"/>
<organism evidence="1 2">
    <name type="scientific">Salinimicrobium sediminis</name>
    <dbReference type="NCBI Taxonomy" id="1343891"/>
    <lineage>
        <taxon>Bacteria</taxon>
        <taxon>Pseudomonadati</taxon>
        <taxon>Bacteroidota</taxon>
        <taxon>Flavobacteriia</taxon>
        <taxon>Flavobacteriales</taxon>
        <taxon>Flavobacteriaceae</taxon>
        <taxon>Salinimicrobium</taxon>
    </lineage>
</organism>
<gene>
    <name evidence="1" type="ORF">SAMN06296241_1566</name>
</gene>
<proteinExistence type="predicted"/>